<organism evidence="10 11">
    <name type="scientific">Nocardia vinacea</name>
    <dbReference type="NCBI Taxonomy" id="96468"/>
    <lineage>
        <taxon>Bacteria</taxon>
        <taxon>Bacillati</taxon>
        <taxon>Actinomycetota</taxon>
        <taxon>Actinomycetes</taxon>
        <taxon>Mycobacteriales</taxon>
        <taxon>Nocardiaceae</taxon>
        <taxon>Nocardia</taxon>
    </lineage>
</organism>
<evidence type="ECO:0000256" key="6">
    <source>
        <dbReference type="ARBA" id="ARBA00023172"/>
    </source>
</evidence>
<accession>A0ABZ1YJU2</accession>
<dbReference type="InterPro" id="IPR021027">
    <property type="entry name" value="Transposase_put_HTH"/>
</dbReference>
<evidence type="ECO:0000256" key="4">
    <source>
        <dbReference type="ARBA" id="ARBA00022833"/>
    </source>
</evidence>
<dbReference type="InterPro" id="IPR001959">
    <property type="entry name" value="Transposase"/>
</dbReference>
<protein>
    <submittedName>
        <fullName evidence="10">Transposase</fullName>
    </submittedName>
</protein>
<keyword evidence="4" id="KW-0862">Zinc</keyword>
<keyword evidence="5" id="KW-0238">DNA-binding</keyword>
<evidence type="ECO:0000259" key="8">
    <source>
        <dbReference type="Pfam" id="PF07282"/>
    </source>
</evidence>
<keyword evidence="2" id="KW-0815">Transposition</keyword>
<evidence type="ECO:0000259" key="7">
    <source>
        <dbReference type="Pfam" id="PF01385"/>
    </source>
</evidence>
<keyword evidence="3" id="KW-0479">Metal-binding</keyword>
<evidence type="ECO:0000259" key="9">
    <source>
        <dbReference type="Pfam" id="PF12323"/>
    </source>
</evidence>
<feature type="domain" description="Probable transposase IS891/IS1136/IS1341" evidence="7">
    <location>
        <begin position="239"/>
        <end position="342"/>
    </location>
</feature>
<dbReference type="NCBIfam" id="NF040570">
    <property type="entry name" value="guided_TnpB"/>
    <property type="match status" value="1"/>
</dbReference>
<keyword evidence="6" id="KW-0233">DNA recombination</keyword>
<evidence type="ECO:0000313" key="10">
    <source>
        <dbReference type="EMBL" id="WUV43418.1"/>
    </source>
</evidence>
<dbReference type="RefSeq" id="WP_329405874.1">
    <property type="nucleotide sequence ID" value="NZ_CP109441.1"/>
</dbReference>
<evidence type="ECO:0000256" key="2">
    <source>
        <dbReference type="ARBA" id="ARBA00022578"/>
    </source>
</evidence>
<proteinExistence type="inferred from homology"/>
<comment type="similarity">
    <text evidence="1">In the C-terminal section; belongs to the transposase 35 family.</text>
</comment>
<name>A0ABZ1YJU2_9NOCA</name>
<dbReference type="Pfam" id="PF07282">
    <property type="entry name" value="Cas12f1-like_TNB"/>
    <property type="match status" value="1"/>
</dbReference>
<dbReference type="EMBL" id="CP109441">
    <property type="protein sequence ID" value="WUV43418.1"/>
    <property type="molecule type" value="Genomic_DNA"/>
</dbReference>
<evidence type="ECO:0000256" key="1">
    <source>
        <dbReference type="ARBA" id="ARBA00008761"/>
    </source>
</evidence>
<dbReference type="Proteomes" id="UP001432062">
    <property type="component" value="Chromosome"/>
</dbReference>
<evidence type="ECO:0000256" key="5">
    <source>
        <dbReference type="ARBA" id="ARBA00023125"/>
    </source>
</evidence>
<feature type="domain" description="Cas12f1-like TNB" evidence="8">
    <location>
        <begin position="354"/>
        <end position="420"/>
    </location>
</feature>
<evidence type="ECO:0000256" key="3">
    <source>
        <dbReference type="ARBA" id="ARBA00022723"/>
    </source>
</evidence>
<reference evidence="10" key="1">
    <citation type="submission" date="2022-10" db="EMBL/GenBank/DDBJ databases">
        <title>The complete genomes of actinobacterial strains from the NBC collection.</title>
        <authorList>
            <person name="Joergensen T.S."/>
            <person name="Alvarez Arevalo M."/>
            <person name="Sterndorff E.B."/>
            <person name="Faurdal D."/>
            <person name="Vuksanovic O."/>
            <person name="Mourched A.-S."/>
            <person name="Charusanti P."/>
            <person name="Shaw S."/>
            <person name="Blin K."/>
            <person name="Weber T."/>
        </authorList>
    </citation>
    <scope>NUCLEOTIDE SEQUENCE</scope>
    <source>
        <strain evidence="10">NBC_01482</strain>
    </source>
</reference>
<dbReference type="NCBIfam" id="TIGR01766">
    <property type="entry name" value="IS200/IS605 family accessory protein TnpB-like domain"/>
    <property type="match status" value="1"/>
</dbReference>
<dbReference type="InterPro" id="IPR010095">
    <property type="entry name" value="Cas12f1-like_TNB"/>
</dbReference>
<sequence>MTRFTSFRFCLDPTVEQQAMLSRHAGATRFAFNQCLAMTKAALSERRRDADVRVPWTGFDHINGFNAWKKTEHAGRMFTVDSTGEVSLTEVGLGWRNQVCQQVFEEAAVDLARGLSAWRDSRTGKRAGRRVRFPKFKSKSSTIPSFRMRNKRSPREWTSIRVGDDHPRSVTLPVIGAVRVREDTRRLRRMIAAGRAKILSVTVSYRAGRWMISLTTEATDLHPAHRHPVRDGDDHGGWVGVDRGLSVFLVAATSDGVEVDRITDRPKQLVSGMRTQRRLARSFTRKQKGSRNRRKAAARLARHHHRIRNVRAHFLHQVSNRLVKTHDRLVIEDLNIAGMLRNRRLARAIGDAGWGEFARQIRYKQDWRGGEVATVERWFPSSRLCSRCGVRNAGLTLADRVFTCGCGTRLDRDLNAAVNLATRGEQLDLCPSPGARSTSPG</sequence>
<dbReference type="Pfam" id="PF12323">
    <property type="entry name" value="HTH_OrfB_IS605"/>
    <property type="match status" value="1"/>
</dbReference>
<evidence type="ECO:0000313" key="11">
    <source>
        <dbReference type="Proteomes" id="UP001432062"/>
    </source>
</evidence>
<keyword evidence="11" id="KW-1185">Reference proteome</keyword>
<gene>
    <name evidence="10" type="ORF">OG563_29855</name>
</gene>
<feature type="domain" description="Transposase putative helix-turn-helix" evidence="9">
    <location>
        <begin position="5"/>
        <end position="47"/>
    </location>
</feature>
<dbReference type="Pfam" id="PF01385">
    <property type="entry name" value="OrfB_IS605"/>
    <property type="match status" value="1"/>
</dbReference>